<feature type="transmembrane region" description="Helical" evidence="1">
    <location>
        <begin position="203"/>
        <end position="225"/>
    </location>
</feature>
<keyword evidence="1" id="KW-0472">Membrane</keyword>
<proteinExistence type="predicted"/>
<feature type="transmembrane region" description="Helical" evidence="1">
    <location>
        <begin position="161"/>
        <end position="183"/>
    </location>
</feature>
<name>A0A2M4AF97_9DIPT</name>
<reference evidence="2" key="1">
    <citation type="submission" date="2018-01" db="EMBL/GenBank/DDBJ databases">
        <title>An insight into the sialome of Amazonian anophelines.</title>
        <authorList>
            <person name="Ribeiro J.M."/>
            <person name="Scarpassa V."/>
            <person name="Calvo E."/>
        </authorList>
    </citation>
    <scope>NUCLEOTIDE SEQUENCE</scope>
    <source>
        <tissue evidence="2">Salivary glands</tissue>
    </source>
</reference>
<evidence type="ECO:0000256" key="1">
    <source>
        <dbReference type="SAM" id="Phobius"/>
    </source>
</evidence>
<dbReference type="GO" id="GO:0005840">
    <property type="term" value="C:ribosome"/>
    <property type="evidence" value="ECO:0007669"/>
    <property type="project" value="UniProtKB-KW"/>
</dbReference>
<feature type="transmembrane region" description="Helical" evidence="1">
    <location>
        <begin position="32"/>
        <end position="50"/>
    </location>
</feature>
<keyword evidence="2" id="KW-0689">Ribosomal protein</keyword>
<feature type="transmembrane region" description="Helical" evidence="1">
    <location>
        <begin position="70"/>
        <end position="91"/>
    </location>
</feature>
<organism evidence="2">
    <name type="scientific">Anopheles triannulatus</name>
    <dbReference type="NCBI Taxonomy" id="58253"/>
    <lineage>
        <taxon>Eukaryota</taxon>
        <taxon>Metazoa</taxon>
        <taxon>Ecdysozoa</taxon>
        <taxon>Arthropoda</taxon>
        <taxon>Hexapoda</taxon>
        <taxon>Insecta</taxon>
        <taxon>Pterygota</taxon>
        <taxon>Neoptera</taxon>
        <taxon>Endopterygota</taxon>
        <taxon>Diptera</taxon>
        <taxon>Nematocera</taxon>
        <taxon>Culicoidea</taxon>
        <taxon>Culicidae</taxon>
        <taxon>Anophelinae</taxon>
        <taxon>Anopheles</taxon>
    </lineage>
</organism>
<keyword evidence="2" id="KW-0687">Ribonucleoprotein</keyword>
<evidence type="ECO:0000313" key="2">
    <source>
        <dbReference type="EMBL" id="MBW39454.1"/>
    </source>
</evidence>
<feature type="transmembrane region" description="Helical" evidence="1">
    <location>
        <begin position="6"/>
        <end position="25"/>
    </location>
</feature>
<keyword evidence="1" id="KW-1133">Transmembrane helix</keyword>
<dbReference type="EMBL" id="GGFK01006133">
    <property type="protein sequence ID" value="MBW39454.1"/>
    <property type="molecule type" value="Transcribed_RNA"/>
</dbReference>
<feature type="transmembrane region" description="Helical" evidence="1">
    <location>
        <begin position="464"/>
        <end position="484"/>
    </location>
</feature>
<sequence length="517" mass="57094">MCKATGIILFVISFSLFLPGTSGSLSHFHSLALAVCLSILHRFIGIAGWISCRKTWSRSRADLLHLLDDFVLFAQIAHIVLGIVLLASGQLCPHLGRRHRQVQLLALGGGGGGGYWRCCRLSGRSIQGHLTGGGSIGHRKGFLRIIDDFVHRRRHRGRRLGAVHCGGTVAVLVMVTVDVVVVGDGVVDAIAFRRLLLSLRLDRVLLLAVLLAVPVARAVRVVVIVGNGRSGRRRSLRQRHLQIVRIGPWIDHQQPGLVRDSLDQLDHLLVRFGRDVVAVHLDDTITLAQARTLRRRPIVHLADVLARATLFGVQIEPVAIEIGPLHHVTEPGLVLGGSAIGHGRTGHRRRTIRLRGHAVYRLNRTICRYCRCPHTITRTHTRTQTLTHTHTLPVHFNSRVLISNHLSERKHRIAEWWSRFDKQNTAVTGHGSNATGDPRTDDGAWKWTPRARTHARKHAHVQPWGSVVIVPVSVVAASAMALSVKGWGVGDSLYCRKADDRLASRTTQHTRQGGSHG</sequence>
<dbReference type="AlphaFoldDB" id="A0A2M4AF97"/>
<accession>A0A2M4AF97</accession>
<keyword evidence="1" id="KW-0812">Transmembrane</keyword>
<protein>
    <submittedName>
        <fullName evidence="2">Putative 50s ribosomal protein l25</fullName>
    </submittedName>
</protein>